<dbReference type="EMBL" id="KQ459606">
    <property type="protein sequence ID" value="KPI91397.1"/>
    <property type="molecule type" value="Genomic_DNA"/>
</dbReference>
<evidence type="ECO:0000256" key="6">
    <source>
        <dbReference type="ARBA" id="ARBA00023224"/>
    </source>
</evidence>
<dbReference type="CDD" id="cd00066">
    <property type="entry name" value="G-alpha"/>
    <property type="match status" value="1"/>
</dbReference>
<dbReference type="GO" id="GO:0030234">
    <property type="term" value="F:enzyme regulator activity"/>
    <property type="evidence" value="ECO:0007669"/>
    <property type="project" value="UniProtKB-ARBA"/>
</dbReference>
<dbReference type="SMART" id="SM00275">
    <property type="entry name" value="G_alpha"/>
    <property type="match status" value="1"/>
</dbReference>
<evidence type="ECO:0000256" key="1">
    <source>
        <dbReference type="ARBA" id="ARBA00007976"/>
    </source>
</evidence>
<dbReference type="FunFam" id="3.40.50.300:FF:000692">
    <property type="entry name" value="Guanine nucleotide-binding protein subunit alpha"/>
    <property type="match status" value="1"/>
</dbReference>
<keyword evidence="12" id="KW-1185">Reference proteome</keyword>
<evidence type="ECO:0000259" key="10">
    <source>
        <dbReference type="Pfam" id="PF01425"/>
    </source>
</evidence>
<dbReference type="Gene3D" id="1.10.400.10">
    <property type="entry name" value="GI Alpha 1, domain 2-like"/>
    <property type="match status" value="1"/>
</dbReference>
<gene>
    <name evidence="11" type="ORF">RR46_14901</name>
</gene>
<evidence type="ECO:0000256" key="5">
    <source>
        <dbReference type="ARBA" id="ARBA00023134"/>
    </source>
</evidence>
<evidence type="ECO:0000313" key="12">
    <source>
        <dbReference type="Proteomes" id="UP000053268"/>
    </source>
</evidence>
<feature type="binding site" evidence="7">
    <location>
        <begin position="438"/>
        <end position="444"/>
    </location>
    <ligand>
        <name>GTP</name>
        <dbReference type="ChEBI" id="CHEBI:37565"/>
    </ligand>
</feature>
<dbReference type="Pfam" id="PF00503">
    <property type="entry name" value="G-alpha"/>
    <property type="match status" value="2"/>
</dbReference>
<dbReference type="PANTHER" id="PTHR10218:SF329">
    <property type="entry name" value="GUANINE NUCLEOTIDE-BINDING PROTEIN G(Q) SUBUNIT ALPHA"/>
    <property type="match status" value="1"/>
</dbReference>
<feature type="binding site" evidence="8">
    <location>
        <position position="311"/>
    </location>
    <ligand>
        <name>Mg(2+)</name>
        <dbReference type="ChEBI" id="CHEBI:18420"/>
    </ligand>
</feature>
<dbReference type="GO" id="GO:0003925">
    <property type="term" value="F:G protein activity"/>
    <property type="evidence" value="ECO:0007669"/>
    <property type="project" value="UniProtKB-ARBA"/>
</dbReference>
<dbReference type="GO" id="GO:0046872">
    <property type="term" value="F:metal ion binding"/>
    <property type="evidence" value="ECO:0007669"/>
    <property type="project" value="UniProtKB-KW"/>
</dbReference>
<dbReference type="GO" id="GO:0005737">
    <property type="term" value="C:cytoplasm"/>
    <property type="evidence" value="ECO:0007669"/>
    <property type="project" value="TreeGrafter"/>
</dbReference>
<dbReference type="AlphaFoldDB" id="A0A194PDR1"/>
<dbReference type="SUPFAM" id="SSF52540">
    <property type="entry name" value="P-loop containing nucleoside triphosphate hydrolases"/>
    <property type="match status" value="2"/>
</dbReference>
<dbReference type="PRINTS" id="PR00318">
    <property type="entry name" value="GPROTEINA"/>
</dbReference>
<dbReference type="FunFam" id="1.10.400.10:FF:000002">
    <property type="entry name" value="guanine nucleotide-binding protein G(Q) subunit alpha"/>
    <property type="match status" value="1"/>
</dbReference>
<evidence type="ECO:0000256" key="7">
    <source>
        <dbReference type="PIRSR" id="PIRSR601019-1"/>
    </source>
</evidence>
<evidence type="ECO:0000256" key="9">
    <source>
        <dbReference type="SAM" id="MobiDB-lite"/>
    </source>
</evidence>
<proteinExistence type="inferred from homology"/>
<dbReference type="Gene3D" id="3.90.1300.10">
    <property type="entry name" value="Amidase signature (AS) domain"/>
    <property type="match status" value="1"/>
</dbReference>
<comment type="similarity">
    <text evidence="1">Belongs to the G-alpha family. G(q) subfamily.</text>
</comment>
<evidence type="ECO:0000313" key="11">
    <source>
        <dbReference type="EMBL" id="KPI91397.1"/>
    </source>
</evidence>
<protein>
    <submittedName>
        <fullName evidence="11">Guanine nucleotide-binding protein G(Q) subunit alpha</fullName>
    </submittedName>
</protein>
<dbReference type="InterPro" id="IPR036928">
    <property type="entry name" value="AS_sf"/>
</dbReference>
<dbReference type="GO" id="GO:0005834">
    <property type="term" value="C:heterotrimeric G-protein complex"/>
    <property type="evidence" value="ECO:0007669"/>
    <property type="project" value="TreeGrafter"/>
</dbReference>
<feature type="region of interest" description="Disordered" evidence="9">
    <location>
        <begin position="224"/>
        <end position="299"/>
    </location>
</feature>
<dbReference type="InterPro" id="IPR011025">
    <property type="entry name" value="GproteinA_insert"/>
</dbReference>
<evidence type="ECO:0000256" key="3">
    <source>
        <dbReference type="ARBA" id="ARBA00022741"/>
    </source>
</evidence>
<feature type="binding site" evidence="8">
    <location>
        <position position="444"/>
    </location>
    <ligand>
        <name>Mg(2+)</name>
        <dbReference type="ChEBI" id="CHEBI:18420"/>
    </ligand>
</feature>
<dbReference type="GO" id="GO:0005525">
    <property type="term" value="F:GTP binding"/>
    <property type="evidence" value="ECO:0007669"/>
    <property type="project" value="UniProtKB-KW"/>
</dbReference>
<evidence type="ECO:0000256" key="8">
    <source>
        <dbReference type="PIRSR" id="PIRSR601019-2"/>
    </source>
</evidence>
<keyword evidence="6" id="KW-0807">Transducer</keyword>
<feature type="binding site" evidence="7">
    <location>
        <begin position="539"/>
        <end position="543"/>
    </location>
    <ligand>
        <name>GTP</name>
        <dbReference type="ChEBI" id="CHEBI:37565"/>
    </ligand>
</feature>
<dbReference type="SUPFAM" id="SSF75304">
    <property type="entry name" value="Amidase signature (AS) enzymes"/>
    <property type="match status" value="1"/>
</dbReference>
<dbReference type="STRING" id="66420.A0A194PDR1"/>
<dbReference type="Pfam" id="PF01425">
    <property type="entry name" value="Amidase"/>
    <property type="match status" value="1"/>
</dbReference>
<feature type="domain" description="Amidase" evidence="10">
    <location>
        <begin position="7"/>
        <end position="199"/>
    </location>
</feature>
<dbReference type="InterPro" id="IPR027417">
    <property type="entry name" value="P-loop_NTPase"/>
</dbReference>
<dbReference type="Proteomes" id="UP000053268">
    <property type="component" value="Unassembled WGS sequence"/>
</dbReference>
<feature type="binding site" evidence="7">
    <location>
        <position position="665"/>
    </location>
    <ligand>
        <name>GTP</name>
        <dbReference type="ChEBI" id="CHEBI:37565"/>
    </ligand>
</feature>
<dbReference type="GO" id="GO:0000902">
    <property type="term" value="P:cell morphogenesis"/>
    <property type="evidence" value="ECO:0007669"/>
    <property type="project" value="UniProtKB-ARBA"/>
</dbReference>
<feature type="binding site" evidence="7">
    <location>
        <begin position="608"/>
        <end position="611"/>
    </location>
    <ligand>
        <name>GTP</name>
        <dbReference type="ChEBI" id="CHEBI:37565"/>
    </ligand>
</feature>
<dbReference type="Gene3D" id="3.40.50.300">
    <property type="entry name" value="P-loop containing nucleotide triphosphate hydrolases"/>
    <property type="match status" value="2"/>
</dbReference>
<evidence type="ECO:0000256" key="4">
    <source>
        <dbReference type="ARBA" id="ARBA00022842"/>
    </source>
</evidence>
<keyword evidence="3 7" id="KW-0547">Nucleotide-binding</keyword>
<reference evidence="11 12" key="1">
    <citation type="journal article" date="2015" name="Nat. Commun.">
        <title>Outbred genome sequencing and CRISPR/Cas9 gene editing in butterflies.</title>
        <authorList>
            <person name="Li X."/>
            <person name="Fan D."/>
            <person name="Zhang W."/>
            <person name="Liu G."/>
            <person name="Zhang L."/>
            <person name="Zhao L."/>
            <person name="Fang X."/>
            <person name="Chen L."/>
            <person name="Dong Y."/>
            <person name="Chen Y."/>
            <person name="Ding Y."/>
            <person name="Zhao R."/>
            <person name="Feng M."/>
            <person name="Zhu Y."/>
            <person name="Feng Y."/>
            <person name="Jiang X."/>
            <person name="Zhu D."/>
            <person name="Xiang H."/>
            <person name="Feng X."/>
            <person name="Li S."/>
            <person name="Wang J."/>
            <person name="Zhang G."/>
            <person name="Kronforst M.R."/>
            <person name="Wang W."/>
        </authorList>
    </citation>
    <scope>NUCLEOTIDE SEQUENCE [LARGE SCALE GENOMIC DNA]</scope>
    <source>
        <strain evidence="11">Ya'a_city_454_Px</strain>
        <tissue evidence="11">Whole body</tissue>
    </source>
</reference>
<organism evidence="11 12">
    <name type="scientific">Papilio xuthus</name>
    <name type="common">Asian swallowtail butterfly</name>
    <dbReference type="NCBI Taxonomy" id="66420"/>
    <lineage>
        <taxon>Eukaryota</taxon>
        <taxon>Metazoa</taxon>
        <taxon>Ecdysozoa</taxon>
        <taxon>Arthropoda</taxon>
        <taxon>Hexapoda</taxon>
        <taxon>Insecta</taxon>
        <taxon>Pterygota</taxon>
        <taxon>Neoptera</taxon>
        <taxon>Endopterygota</taxon>
        <taxon>Lepidoptera</taxon>
        <taxon>Glossata</taxon>
        <taxon>Ditrysia</taxon>
        <taxon>Papilionoidea</taxon>
        <taxon>Papilionidae</taxon>
        <taxon>Papilioninae</taxon>
        <taxon>Papilio</taxon>
    </lineage>
</organism>
<dbReference type="InterPro" id="IPR001019">
    <property type="entry name" value="Gprotein_alpha_su"/>
</dbReference>
<dbReference type="GO" id="GO:0007188">
    <property type="term" value="P:adenylate cyclase-modulating G protein-coupled receptor signaling pathway"/>
    <property type="evidence" value="ECO:0007669"/>
    <property type="project" value="TreeGrafter"/>
</dbReference>
<keyword evidence="4 8" id="KW-0460">Magnesium</keyword>
<name>A0A194PDR1_PAPXU</name>
<dbReference type="InterPro" id="IPR023631">
    <property type="entry name" value="Amidase_dom"/>
</dbReference>
<dbReference type="SUPFAM" id="SSF47895">
    <property type="entry name" value="Transducin (alpha subunit), insertion domain"/>
    <property type="match status" value="2"/>
</dbReference>
<accession>A0A194PDR1</accession>
<dbReference type="GO" id="GO:0031683">
    <property type="term" value="F:G-protein beta/gamma-subunit complex binding"/>
    <property type="evidence" value="ECO:0007669"/>
    <property type="project" value="InterPro"/>
</dbReference>
<dbReference type="FunFam" id="3.40.50.300:FF:003977">
    <property type="entry name" value="Guanine nucleotide-binding protein G(q) subunit alpha"/>
    <property type="match status" value="1"/>
</dbReference>
<sequence length="729" mass="83628">MDGEGSDVTDKIGPDVKKAMDKAKGYIQHTYNVEVEELKIKNIEHMWEISVRVLFKIEHIRNIYTDPERQEFWVSTWPEVLKKLLGVSRHNFTCVAYGPVKKFFDALPSGYYKKLVEMFEEIKTDFQKALSENAVLFFPTFPNPAHVHYKIFYKFLNCGYLTIFNALGLPVTACPVGFTDKGLPVGIQIVAGRYNDYLTVAVAKEFEKAFGGWVPPNTSLETVQKSGVPRLKGLPKGQGSAREDGPRPSALRNHGLLYFGGSQRTEKNQPGDRAATPKGQTRCQKRTQTAPAGPSDSCLSSFDCTGESGKSTFIKQMRIIHGSGYSDDDKRGFIKLVYQNIFMAMQSMIRAMDLLKIQYGNPSNAEKAELISSIDFESVTTFESPYVEAIKALWADSGIQECYDRRREYQLTDSAKYYLQEIDRVAGPNYLPTEQDILRVRVPTTGIIEYPFDLEEIRFSYLSDLERIEKDDYLPTEQDILRARQPTTGILEYPFDLDGIIFRYVHSVGKRCCGLHGLVDRWERVIPSPPKQPIFRMVDVGGQRSERRKWIHCFENVTSIIFLVALSEYDQILFESENENRMEESKALFKTIITYPWFQHSSVILFLNKKDLLEEKIMYSHLVDYFPEYDGPKCDPIPAREYILQKYLKENPDPDRSCYSHFTTATGPQRDASTAREFILRMFVDLNPDAEKIIYSHFTCATDTENIRFVFAAVKDTILQSNLKEYNLV</sequence>
<evidence type="ECO:0000256" key="2">
    <source>
        <dbReference type="ARBA" id="ARBA00022723"/>
    </source>
</evidence>
<dbReference type="GO" id="GO:0050793">
    <property type="term" value="P:regulation of developmental process"/>
    <property type="evidence" value="ECO:0007669"/>
    <property type="project" value="UniProtKB-ARBA"/>
</dbReference>
<feature type="compositionally biased region" description="Polar residues" evidence="9">
    <location>
        <begin position="278"/>
        <end position="290"/>
    </location>
</feature>
<feature type="binding site" evidence="7">
    <location>
        <begin position="413"/>
        <end position="414"/>
    </location>
    <ligand>
        <name>GTP</name>
        <dbReference type="ChEBI" id="CHEBI:37565"/>
    </ligand>
</feature>
<dbReference type="PANTHER" id="PTHR10218">
    <property type="entry name" value="GTP-BINDING PROTEIN ALPHA SUBUNIT"/>
    <property type="match status" value="1"/>
</dbReference>
<dbReference type="GO" id="GO:0001664">
    <property type="term" value="F:G protein-coupled receptor binding"/>
    <property type="evidence" value="ECO:0007669"/>
    <property type="project" value="TreeGrafter"/>
</dbReference>
<keyword evidence="2 8" id="KW-0479">Metal-binding</keyword>
<keyword evidence="5 7" id="KW-0342">GTP-binding</keyword>
<feature type="binding site" evidence="7">
    <location>
        <begin position="307"/>
        <end position="312"/>
    </location>
    <ligand>
        <name>GTP</name>
        <dbReference type="ChEBI" id="CHEBI:37565"/>
    </ligand>
</feature>
<dbReference type="PROSITE" id="PS51882">
    <property type="entry name" value="G_ALPHA"/>
    <property type="match status" value="1"/>
</dbReference>